<evidence type="ECO:0000256" key="6">
    <source>
        <dbReference type="ARBA" id="ARBA00022475"/>
    </source>
</evidence>
<evidence type="ECO:0000256" key="7">
    <source>
        <dbReference type="ARBA" id="ARBA00022692"/>
    </source>
</evidence>
<evidence type="ECO:0000313" key="29">
    <source>
        <dbReference type="Proteomes" id="UP000005226"/>
    </source>
</evidence>
<evidence type="ECO:0000259" key="27">
    <source>
        <dbReference type="PROSITE" id="PS50850"/>
    </source>
</evidence>
<dbReference type="HOGENOM" id="CLU_001265_5_0_1"/>
<dbReference type="PANTHER" id="PTHR11662:SF284">
    <property type="entry name" value="SMALL INTESTINE URATE EXPORTER-RELATED"/>
    <property type="match status" value="1"/>
</dbReference>
<dbReference type="PANTHER" id="PTHR11662">
    <property type="entry name" value="SOLUTE CARRIER FAMILY 17"/>
    <property type="match status" value="1"/>
</dbReference>
<comment type="function">
    <text evidence="21">Receptor for CM101, a polysaccharide produced by group B Streptococcus with antipathoangiogenic properties.</text>
</comment>
<reference evidence="28 29" key="1">
    <citation type="journal article" date="2011" name="Genome Biol. Evol.">
        <title>Integration of the genetic map and genome assembly of fugu facilitates insights into distinct features of genome evolution in teleosts and mammals.</title>
        <authorList>
            <person name="Kai W."/>
            <person name="Kikuchi K."/>
            <person name="Tohari S."/>
            <person name="Chew A.K."/>
            <person name="Tay A."/>
            <person name="Fujiwara A."/>
            <person name="Hosoya S."/>
            <person name="Suetake H."/>
            <person name="Naruse K."/>
            <person name="Brenner S."/>
            <person name="Suzuki Y."/>
            <person name="Venkatesh B."/>
        </authorList>
    </citation>
    <scope>NUCLEOTIDE SEQUENCE [LARGE SCALE GENOMIC DNA]</scope>
</reference>
<dbReference type="GO" id="GO:0005765">
    <property type="term" value="C:lysosomal membrane"/>
    <property type="evidence" value="ECO:0007669"/>
    <property type="project" value="UniProtKB-SubCell"/>
</dbReference>
<keyword evidence="14" id="KW-0968">Cytoplasmic vesicle</keyword>
<keyword evidence="10" id="KW-0770">Synapse</keyword>
<evidence type="ECO:0000256" key="5">
    <source>
        <dbReference type="ARBA" id="ARBA00022448"/>
    </source>
</evidence>
<comment type="catalytic activity">
    <reaction evidence="15">
        <text>2 nitrate(out) + H(+)(out) = 2 nitrate(in) + H(+)(in)</text>
        <dbReference type="Rhea" id="RHEA:71539"/>
        <dbReference type="ChEBI" id="CHEBI:15378"/>
        <dbReference type="ChEBI" id="CHEBI:17632"/>
    </reaction>
    <physiologicalReaction direction="left-to-right" evidence="15">
        <dbReference type="Rhea" id="RHEA:71540"/>
    </physiologicalReaction>
</comment>
<evidence type="ECO:0000256" key="12">
    <source>
        <dbReference type="ARBA" id="ARBA00023180"/>
    </source>
</evidence>
<dbReference type="AlphaFoldDB" id="H2SQR8"/>
<keyword evidence="5" id="KW-0813">Transport</keyword>
<evidence type="ECO:0000256" key="22">
    <source>
        <dbReference type="ARBA" id="ARBA00069713"/>
    </source>
</evidence>
<evidence type="ECO:0000256" key="26">
    <source>
        <dbReference type="SAM" id="Phobius"/>
    </source>
</evidence>
<dbReference type="GO" id="GO:0015293">
    <property type="term" value="F:symporter activity"/>
    <property type="evidence" value="ECO:0007669"/>
    <property type="project" value="UniProtKB-KW"/>
</dbReference>
<evidence type="ECO:0000256" key="9">
    <source>
        <dbReference type="ARBA" id="ARBA00022989"/>
    </source>
</evidence>
<evidence type="ECO:0000256" key="13">
    <source>
        <dbReference type="ARBA" id="ARBA00023228"/>
    </source>
</evidence>
<evidence type="ECO:0000256" key="17">
    <source>
        <dbReference type="ARBA" id="ARBA00050625"/>
    </source>
</evidence>
<dbReference type="Gene3D" id="1.20.1250.20">
    <property type="entry name" value="MFS general substrate transporter like domains"/>
    <property type="match status" value="2"/>
</dbReference>
<evidence type="ECO:0000256" key="20">
    <source>
        <dbReference type="ARBA" id="ARBA00051612"/>
    </source>
</evidence>
<dbReference type="FunFam" id="1.20.1250.20:FF:000067">
    <property type="entry name" value="sialin isoform X2"/>
    <property type="match status" value="1"/>
</dbReference>
<sequence length="522" mass="56772">MYGCIISTDIMPEQNGCSINAIRSDESEDTDCLIEKNTGPVLHRCCPIRLQLATLMFFGFAVVYALRVNFSVAMVAMVNTSDSKRVLNHSVVRACPLPSGKDNTSDTFEQPEGIPQYLWDPETQGWLLGGFFFGYLCTQIPGGYLSGHYGGRLFLGLGVLCTAVLTLLTPLAAQLGPTWLFVLRALEGFGEGVTFPAMMALWTRWAPPLERSRLMTFSGSGANFGAFVALPLTGYICQTLGWPAVFYICGGVGCIWAVFWFVLVSNDPRTHRWISHGEREYIINSIGPQGTGHGWSVPLLHMLLSVPLWAIIITQMCLNWSYYTLLTSLPTYMDNILHFDLKSNSFLSGLPYLGAWLFSVLSGVVADSLIERGVFSVTTVRKLLTFAGVLPSAAFLVAVGYVGCDHILTVTFLTLGSTIGGASASGVFINQIDIAPQFAGFLLGITNTFGTIPGVVAPIVTGYFTEDHTLAGWRKVFWVAALTNVVGAVIFTIFGSGNVQPWALMEEKREEVEANGTTPVPT</sequence>
<evidence type="ECO:0000313" key="28">
    <source>
        <dbReference type="Ensembl" id="ENSTRUP00000014755.3"/>
    </source>
</evidence>
<feature type="transmembrane region" description="Helical" evidence="26">
    <location>
        <begin position="350"/>
        <end position="370"/>
    </location>
</feature>
<feature type="transmembrane region" description="Helical" evidence="26">
    <location>
        <begin position="52"/>
        <end position="78"/>
    </location>
</feature>
<evidence type="ECO:0000256" key="3">
    <source>
        <dbReference type="ARBA" id="ARBA00004638"/>
    </source>
</evidence>
<keyword evidence="8" id="KW-0769">Symport</keyword>
<evidence type="ECO:0000256" key="10">
    <source>
        <dbReference type="ARBA" id="ARBA00023018"/>
    </source>
</evidence>
<comment type="catalytic activity">
    <reaction evidence="16">
        <text>L-aspartate(out) = L-aspartate(in)</text>
        <dbReference type="Rhea" id="RHEA:66332"/>
        <dbReference type="ChEBI" id="CHEBI:29991"/>
    </reaction>
    <physiologicalReaction direction="left-to-right" evidence="16">
        <dbReference type="Rhea" id="RHEA:66333"/>
    </physiologicalReaction>
</comment>
<accession>H2SQR8</accession>
<dbReference type="InParanoid" id="H2SQR8"/>
<evidence type="ECO:0000256" key="16">
    <source>
        <dbReference type="ARBA" id="ARBA00050554"/>
    </source>
</evidence>
<evidence type="ECO:0000256" key="15">
    <source>
        <dbReference type="ARBA" id="ARBA00050101"/>
    </source>
</evidence>
<keyword evidence="6" id="KW-1003">Cell membrane</keyword>
<evidence type="ECO:0000256" key="18">
    <source>
        <dbReference type="ARBA" id="ARBA00051403"/>
    </source>
</evidence>
<comment type="catalytic activity">
    <reaction evidence="20">
        <text>D-glucuronate(out) + H(+)(out) = D-glucuronate(in) + H(+)(in)</text>
        <dbReference type="Rhea" id="RHEA:72591"/>
        <dbReference type="ChEBI" id="CHEBI:15378"/>
        <dbReference type="ChEBI" id="CHEBI:58720"/>
    </reaction>
    <physiologicalReaction direction="left-to-right" evidence="20">
        <dbReference type="Rhea" id="RHEA:72592"/>
    </physiologicalReaction>
</comment>
<name>H2SQR8_TAKRU</name>
<keyword evidence="7 26" id="KW-0812">Transmembrane</keyword>
<feature type="transmembrane region" description="Helical" evidence="26">
    <location>
        <begin position="407"/>
        <end position="429"/>
    </location>
</feature>
<feature type="transmembrane region" description="Helical" evidence="26">
    <location>
        <begin position="179"/>
        <end position="202"/>
    </location>
</feature>
<dbReference type="InterPro" id="IPR011701">
    <property type="entry name" value="MFS"/>
</dbReference>
<evidence type="ECO:0000256" key="23">
    <source>
        <dbReference type="ARBA" id="ARBA00080244"/>
    </source>
</evidence>
<organism evidence="28 29">
    <name type="scientific">Takifugu rubripes</name>
    <name type="common">Japanese pufferfish</name>
    <name type="synonym">Fugu rubripes</name>
    <dbReference type="NCBI Taxonomy" id="31033"/>
    <lineage>
        <taxon>Eukaryota</taxon>
        <taxon>Metazoa</taxon>
        <taxon>Chordata</taxon>
        <taxon>Craniata</taxon>
        <taxon>Vertebrata</taxon>
        <taxon>Euteleostomi</taxon>
        <taxon>Actinopterygii</taxon>
        <taxon>Neopterygii</taxon>
        <taxon>Teleostei</taxon>
        <taxon>Neoteleostei</taxon>
        <taxon>Acanthomorphata</taxon>
        <taxon>Eupercaria</taxon>
        <taxon>Tetraodontiformes</taxon>
        <taxon>Tetradontoidea</taxon>
        <taxon>Tetraodontidae</taxon>
        <taxon>Takifugu</taxon>
    </lineage>
</organism>
<dbReference type="Pfam" id="PF07690">
    <property type="entry name" value="MFS_1"/>
    <property type="match status" value="1"/>
</dbReference>
<dbReference type="FunFam" id="1.20.1250.20:FF:000003">
    <property type="entry name" value="Solute carrier family 17 member 3"/>
    <property type="match status" value="1"/>
</dbReference>
<feature type="transmembrane region" description="Helical" evidence="26">
    <location>
        <begin position="476"/>
        <end position="499"/>
    </location>
</feature>
<keyword evidence="11 26" id="KW-0472">Membrane</keyword>
<comment type="catalytic activity">
    <reaction evidence="18">
        <text>N-acetyl-L-aspartyl-L-glutamate(out) = N-acetyl-L-aspartyl-L-glutamate(in)</text>
        <dbReference type="Rhea" id="RHEA:72599"/>
        <dbReference type="ChEBI" id="CHEBI:76931"/>
    </reaction>
    <physiologicalReaction direction="left-to-right" evidence="18">
        <dbReference type="Rhea" id="RHEA:72600"/>
    </physiologicalReaction>
</comment>
<dbReference type="GO" id="GO:0016324">
    <property type="term" value="C:apical plasma membrane"/>
    <property type="evidence" value="ECO:0007669"/>
    <property type="project" value="TreeGrafter"/>
</dbReference>
<dbReference type="Proteomes" id="UP000005226">
    <property type="component" value="Chromosome 12"/>
</dbReference>
<dbReference type="SUPFAM" id="SSF103473">
    <property type="entry name" value="MFS general substrate transporter"/>
    <property type="match status" value="1"/>
</dbReference>
<feature type="transmembrane region" description="Helical" evidence="26">
    <location>
        <begin position="153"/>
        <end position="173"/>
    </location>
</feature>
<evidence type="ECO:0000256" key="19">
    <source>
        <dbReference type="ARBA" id="ARBA00051447"/>
    </source>
</evidence>
<evidence type="ECO:0000256" key="25">
    <source>
        <dbReference type="ARBA" id="ARBA00081925"/>
    </source>
</evidence>
<evidence type="ECO:0000256" key="11">
    <source>
        <dbReference type="ARBA" id="ARBA00023136"/>
    </source>
</evidence>
<evidence type="ECO:0000256" key="4">
    <source>
        <dbReference type="ARBA" id="ARBA00004656"/>
    </source>
</evidence>
<evidence type="ECO:0000256" key="24">
    <source>
        <dbReference type="ARBA" id="ARBA00081195"/>
    </source>
</evidence>
<gene>
    <name evidence="28" type="primary">si:ch1073-513e17.1</name>
</gene>
<reference evidence="28" key="2">
    <citation type="submission" date="2025-08" db="UniProtKB">
        <authorList>
            <consortium name="Ensembl"/>
        </authorList>
    </citation>
    <scope>IDENTIFICATION</scope>
</reference>
<dbReference type="InterPro" id="IPR020846">
    <property type="entry name" value="MFS_dom"/>
</dbReference>
<evidence type="ECO:0000256" key="8">
    <source>
        <dbReference type="ARBA" id="ARBA00022847"/>
    </source>
</evidence>
<feature type="transmembrane region" description="Helical" evidence="26">
    <location>
        <begin position="441"/>
        <end position="464"/>
    </location>
</feature>
<feature type="transmembrane region" description="Helical" evidence="26">
    <location>
        <begin position="299"/>
        <end position="323"/>
    </location>
</feature>
<dbReference type="OMA" id="RHIFGLM"/>
<keyword evidence="9 26" id="KW-1133">Transmembrane helix</keyword>
<comment type="catalytic activity">
    <reaction evidence="17">
        <text>N-acetylneuraminate(in) + H(+)(in) = N-acetylneuraminate(out) + H(+)(out)</text>
        <dbReference type="Rhea" id="RHEA:28987"/>
        <dbReference type="ChEBI" id="CHEBI:15378"/>
        <dbReference type="ChEBI" id="CHEBI:35418"/>
    </reaction>
    <physiologicalReaction direction="right-to-left" evidence="17">
        <dbReference type="Rhea" id="RHEA:28989"/>
    </physiologicalReaction>
</comment>
<dbReference type="STRING" id="31033.ENSTRUP00000014755"/>
<dbReference type="Ensembl" id="ENSTRUT00000014823.3">
    <property type="protein sequence ID" value="ENSTRUP00000014755.3"/>
    <property type="gene ID" value="ENSTRUG00000006072.3"/>
</dbReference>
<feature type="transmembrane region" description="Helical" evidence="26">
    <location>
        <begin position="126"/>
        <end position="146"/>
    </location>
</feature>
<comment type="catalytic activity">
    <reaction evidence="19">
        <text>L-glutamate(out) = L-glutamate(in)</text>
        <dbReference type="Rhea" id="RHEA:66336"/>
        <dbReference type="ChEBI" id="CHEBI:29985"/>
    </reaction>
    <physiologicalReaction direction="left-to-right" evidence="19">
        <dbReference type="Rhea" id="RHEA:66337"/>
    </physiologicalReaction>
</comment>
<feature type="domain" description="Major facilitator superfamily (MFS) profile" evidence="27">
    <location>
        <begin position="68"/>
        <end position="499"/>
    </location>
</feature>
<dbReference type="OrthoDB" id="2985014at2759"/>
<dbReference type="PROSITE" id="PS50850">
    <property type="entry name" value="MFS"/>
    <property type="match status" value="1"/>
</dbReference>
<evidence type="ECO:0000256" key="2">
    <source>
        <dbReference type="ARBA" id="ARBA00004554"/>
    </source>
</evidence>
<evidence type="ECO:0000256" key="14">
    <source>
        <dbReference type="ARBA" id="ARBA00023329"/>
    </source>
</evidence>
<feature type="transmembrane region" description="Helical" evidence="26">
    <location>
        <begin position="244"/>
        <end position="264"/>
    </location>
</feature>
<dbReference type="GeneTree" id="ENSGT00940000166232"/>
<dbReference type="InterPro" id="IPR036259">
    <property type="entry name" value="MFS_trans_sf"/>
</dbReference>
<dbReference type="InterPro" id="IPR050382">
    <property type="entry name" value="MFS_Na/Anion_cotransporter"/>
</dbReference>
<evidence type="ECO:0000256" key="1">
    <source>
        <dbReference type="ARBA" id="ARBA00004432"/>
    </source>
</evidence>
<keyword evidence="29" id="KW-1185">Reference proteome</keyword>
<dbReference type="GO" id="GO:0046942">
    <property type="term" value="P:carboxylic acid transport"/>
    <property type="evidence" value="ECO:0007669"/>
    <property type="project" value="UniProtKB-ARBA"/>
</dbReference>
<reference evidence="28" key="3">
    <citation type="submission" date="2025-09" db="UniProtKB">
        <authorList>
            <consortium name="Ensembl"/>
        </authorList>
    </citation>
    <scope>IDENTIFICATION</scope>
</reference>
<comment type="subcellular location">
    <subcellularLocation>
        <location evidence="2">Basolateral cell membrane</location>
        <topology evidence="2">Multi-pass membrane protein</topology>
    </subcellularLocation>
    <subcellularLocation>
        <location evidence="3">Cytoplasmic vesicle</location>
        <location evidence="3">Secretory vesicle membrane</location>
        <topology evidence="3">Multi-pass membrane protein</topology>
    </subcellularLocation>
    <subcellularLocation>
        <location evidence="1">Cytoplasmic vesicle</location>
        <location evidence="1">Secretory vesicle</location>
        <location evidence="1">Synaptic vesicle membrane</location>
    </subcellularLocation>
    <subcellularLocation>
        <location evidence="4">Lysosome membrane</location>
    </subcellularLocation>
</comment>
<protein>
    <recommendedName>
        <fullName evidence="22">Sialin</fullName>
    </recommendedName>
    <alternativeName>
        <fullName evidence="25">H(+)/nitrate cotransporter</fullName>
    </alternativeName>
    <alternativeName>
        <fullName evidence="23">H(+)/sialic acid cotransporter</fullName>
    </alternativeName>
    <alternativeName>
        <fullName evidence="24">Vesicular excitatory amino acid transporter</fullName>
    </alternativeName>
</protein>
<keyword evidence="13" id="KW-0458">Lysosome</keyword>
<dbReference type="GO" id="GO:0016323">
    <property type="term" value="C:basolateral plasma membrane"/>
    <property type="evidence" value="ECO:0007669"/>
    <property type="project" value="UniProtKB-SubCell"/>
</dbReference>
<keyword evidence="12" id="KW-0325">Glycoprotein</keyword>
<feature type="transmembrane region" description="Helical" evidence="26">
    <location>
        <begin position="382"/>
        <end position="401"/>
    </location>
</feature>
<proteinExistence type="predicted"/>
<evidence type="ECO:0000256" key="21">
    <source>
        <dbReference type="ARBA" id="ARBA00056891"/>
    </source>
</evidence>
<dbReference type="GO" id="GO:0030672">
    <property type="term" value="C:synaptic vesicle membrane"/>
    <property type="evidence" value="ECO:0007669"/>
    <property type="project" value="UniProtKB-SubCell"/>
</dbReference>
<feature type="transmembrane region" description="Helical" evidence="26">
    <location>
        <begin position="214"/>
        <end position="232"/>
    </location>
</feature>
<dbReference type="GO" id="GO:0006820">
    <property type="term" value="P:monoatomic anion transport"/>
    <property type="evidence" value="ECO:0007669"/>
    <property type="project" value="TreeGrafter"/>
</dbReference>